<evidence type="ECO:0000313" key="3">
    <source>
        <dbReference type="Proteomes" id="UP000265618"/>
    </source>
</evidence>
<evidence type="ECO:0000313" key="2">
    <source>
        <dbReference type="EMBL" id="GIQ79369.1"/>
    </source>
</evidence>
<protein>
    <submittedName>
        <fullName evidence="2">Uncharacterized protein</fullName>
    </submittedName>
</protein>
<keyword evidence="3" id="KW-1185">Reference proteome</keyword>
<evidence type="ECO:0000256" key="1">
    <source>
        <dbReference type="SAM" id="MobiDB-lite"/>
    </source>
</evidence>
<comment type="caution">
    <text evidence="2">The sequence shown here is derived from an EMBL/GenBank/DDBJ whole genome shotgun (WGS) entry which is preliminary data.</text>
</comment>
<feature type="region of interest" description="Disordered" evidence="1">
    <location>
        <begin position="1"/>
        <end position="20"/>
    </location>
</feature>
<dbReference type="EMBL" id="BDIP01000001">
    <property type="protein sequence ID" value="GIQ79369.1"/>
    <property type="molecule type" value="Genomic_DNA"/>
</dbReference>
<dbReference type="Proteomes" id="UP000265618">
    <property type="component" value="Unassembled WGS sequence"/>
</dbReference>
<sequence>MGLRSFLSRRRASKVQKSLRSPAALAIRGVDEVMSGQVLTGGIGRTHTVCVSPTVEGESEHAQTPPLDAEEEMDVFTLEGTEGGPVGRPSAGERERETDSAEVTEADGSVA</sequence>
<dbReference type="AlphaFoldDB" id="A0A9K3CPS3"/>
<gene>
    <name evidence="2" type="ORF">KIPB_000011</name>
</gene>
<reference evidence="2 3" key="1">
    <citation type="journal article" date="2018" name="PLoS ONE">
        <title>The draft genome of Kipferlia bialata reveals reductive genome evolution in fornicate parasites.</title>
        <authorList>
            <person name="Tanifuji G."/>
            <person name="Takabayashi S."/>
            <person name="Kume K."/>
            <person name="Takagi M."/>
            <person name="Nakayama T."/>
            <person name="Kamikawa R."/>
            <person name="Inagaki Y."/>
            <person name="Hashimoto T."/>
        </authorList>
    </citation>
    <scope>NUCLEOTIDE SEQUENCE [LARGE SCALE GENOMIC DNA]</scope>
    <source>
        <strain evidence="2">NY0173</strain>
    </source>
</reference>
<proteinExistence type="predicted"/>
<feature type="region of interest" description="Disordered" evidence="1">
    <location>
        <begin position="79"/>
        <end position="111"/>
    </location>
</feature>
<organism evidence="2 3">
    <name type="scientific">Kipferlia bialata</name>
    <dbReference type="NCBI Taxonomy" id="797122"/>
    <lineage>
        <taxon>Eukaryota</taxon>
        <taxon>Metamonada</taxon>
        <taxon>Carpediemonas-like organisms</taxon>
        <taxon>Kipferlia</taxon>
    </lineage>
</organism>
<name>A0A9K3CPS3_9EUKA</name>
<accession>A0A9K3CPS3</accession>